<feature type="compositionally biased region" description="Basic residues" evidence="1">
    <location>
        <begin position="219"/>
        <end position="233"/>
    </location>
</feature>
<feature type="compositionally biased region" description="Basic and acidic residues" evidence="1">
    <location>
        <begin position="1"/>
        <end position="11"/>
    </location>
</feature>
<proteinExistence type="predicted"/>
<comment type="caution">
    <text evidence="3">The sequence shown here is derived from an EMBL/GenBank/DDBJ whole genome shotgun (WGS) entry which is preliminary data.</text>
</comment>
<dbReference type="EMBL" id="MU167423">
    <property type="protein sequence ID" value="KAG0140726.1"/>
    <property type="molecule type" value="Genomic_DNA"/>
</dbReference>
<evidence type="ECO:0000313" key="4">
    <source>
        <dbReference type="Proteomes" id="UP000886653"/>
    </source>
</evidence>
<feature type="compositionally biased region" description="Basic and acidic residues" evidence="1">
    <location>
        <begin position="205"/>
        <end position="218"/>
    </location>
</feature>
<feature type="compositionally biased region" description="Basic and acidic residues" evidence="1">
    <location>
        <begin position="113"/>
        <end position="135"/>
    </location>
</feature>
<dbReference type="Pfam" id="PF15377">
    <property type="entry name" value="DUF4604"/>
    <property type="match status" value="1"/>
</dbReference>
<feature type="region of interest" description="Disordered" evidence="1">
    <location>
        <begin position="1"/>
        <end position="239"/>
    </location>
</feature>
<organism evidence="3 4">
    <name type="scientific">Cronartium quercuum f. sp. fusiforme G11</name>
    <dbReference type="NCBI Taxonomy" id="708437"/>
    <lineage>
        <taxon>Eukaryota</taxon>
        <taxon>Fungi</taxon>
        <taxon>Dikarya</taxon>
        <taxon>Basidiomycota</taxon>
        <taxon>Pucciniomycotina</taxon>
        <taxon>Pucciniomycetes</taxon>
        <taxon>Pucciniales</taxon>
        <taxon>Coleosporiaceae</taxon>
        <taxon>Cronartium</taxon>
    </lineage>
</organism>
<feature type="domain" description="DUF4604" evidence="2">
    <location>
        <begin position="90"/>
        <end position="238"/>
    </location>
</feature>
<sequence length="239" mass="26694">MAPRSNKETKPHQFRNLTFTDHKPKFLANIDAALRGNQPGHSSGRRRTDEDGQTTEIIDPNRPAIPVRAKFEEEDEDDGPQIVKEDDKADALGRLSDEDSEQDDDAPVVVVVKEGRDLTKEEVEAERVRIRDHPDQPSALPTSSRPTIQASLLTSSNAKAGSSNKRNMEQRGDRTSLTVDPDDNGWSALVKRTKGDKPSMVSTVQEEREKAKDREVQKKEKKAALKAKNKKAKNLMSFS</sequence>
<accession>A0A9P6N6P3</accession>
<feature type="compositionally biased region" description="Polar residues" evidence="1">
    <location>
        <begin position="139"/>
        <end position="165"/>
    </location>
</feature>
<feature type="compositionally biased region" description="Basic and acidic residues" evidence="1">
    <location>
        <begin position="83"/>
        <end position="97"/>
    </location>
</feature>
<reference evidence="3" key="1">
    <citation type="submission" date="2013-11" db="EMBL/GenBank/DDBJ databases">
        <title>Genome sequence of the fusiform rust pathogen reveals effectors for host alternation and coevolution with pine.</title>
        <authorList>
            <consortium name="DOE Joint Genome Institute"/>
            <person name="Smith K."/>
            <person name="Pendleton A."/>
            <person name="Kubisiak T."/>
            <person name="Anderson C."/>
            <person name="Salamov A."/>
            <person name="Aerts A."/>
            <person name="Riley R."/>
            <person name="Clum A."/>
            <person name="Lindquist E."/>
            <person name="Ence D."/>
            <person name="Campbell M."/>
            <person name="Kronenberg Z."/>
            <person name="Feau N."/>
            <person name="Dhillon B."/>
            <person name="Hamelin R."/>
            <person name="Burleigh J."/>
            <person name="Smith J."/>
            <person name="Yandell M."/>
            <person name="Nelson C."/>
            <person name="Grigoriev I."/>
            <person name="Davis J."/>
        </authorList>
    </citation>
    <scope>NUCLEOTIDE SEQUENCE</scope>
    <source>
        <strain evidence="3">G11</strain>
    </source>
</reference>
<dbReference type="OrthoDB" id="2553298at2759"/>
<evidence type="ECO:0000313" key="3">
    <source>
        <dbReference type="EMBL" id="KAG0140726.1"/>
    </source>
</evidence>
<evidence type="ECO:0000256" key="1">
    <source>
        <dbReference type="SAM" id="MobiDB-lite"/>
    </source>
</evidence>
<dbReference type="Proteomes" id="UP000886653">
    <property type="component" value="Unassembled WGS sequence"/>
</dbReference>
<dbReference type="AlphaFoldDB" id="A0A9P6N6P3"/>
<dbReference type="InterPro" id="IPR027911">
    <property type="entry name" value="DUF4604"/>
</dbReference>
<name>A0A9P6N6P3_9BASI</name>
<gene>
    <name evidence="3" type="ORF">CROQUDRAFT_674495</name>
</gene>
<keyword evidence="4" id="KW-1185">Reference proteome</keyword>
<protein>
    <recommendedName>
        <fullName evidence="2">DUF4604 domain-containing protein</fullName>
    </recommendedName>
</protein>
<evidence type="ECO:0000259" key="2">
    <source>
        <dbReference type="Pfam" id="PF15377"/>
    </source>
</evidence>